<dbReference type="Pfam" id="PF13966">
    <property type="entry name" value="zf-RVT"/>
    <property type="match status" value="1"/>
</dbReference>
<feature type="domain" description="Reverse transcriptase zinc-binding" evidence="1">
    <location>
        <begin position="32"/>
        <end position="123"/>
    </location>
</feature>
<evidence type="ECO:0000313" key="3">
    <source>
        <dbReference type="Proteomes" id="UP001280121"/>
    </source>
</evidence>
<comment type="caution">
    <text evidence="2">The sequence shown here is derived from an EMBL/GenBank/DDBJ whole genome shotgun (WGS) entry which is preliminary data.</text>
</comment>
<gene>
    <name evidence="2" type="ORF">Ddye_028490</name>
</gene>
<evidence type="ECO:0000313" key="2">
    <source>
        <dbReference type="EMBL" id="KAK2640695.1"/>
    </source>
</evidence>
<name>A0AAD9WSD7_9ROSI</name>
<organism evidence="2 3">
    <name type="scientific">Dipteronia dyeriana</name>
    <dbReference type="NCBI Taxonomy" id="168575"/>
    <lineage>
        <taxon>Eukaryota</taxon>
        <taxon>Viridiplantae</taxon>
        <taxon>Streptophyta</taxon>
        <taxon>Embryophyta</taxon>
        <taxon>Tracheophyta</taxon>
        <taxon>Spermatophyta</taxon>
        <taxon>Magnoliopsida</taxon>
        <taxon>eudicotyledons</taxon>
        <taxon>Gunneridae</taxon>
        <taxon>Pentapetalae</taxon>
        <taxon>rosids</taxon>
        <taxon>malvids</taxon>
        <taxon>Sapindales</taxon>
        <taxon>Sapindaceae</taxon>
        <taxon>Hippocastanoideae</taxon>
        <taxon>Acereae</taxon>
        <taxon>Dipteronia</taxon>
    </lineage>
</organism>
<evidence type="ECO:0000259" key="1">
    <source>
        <dbReference type="Pfam" id="PF13966"/>
    </source>
</evidence>
<proteinExistence type="predicted"/>
<reference evidence="2" key="1">
    <citation type="journal article" date="2023" name="Plant J.">
        <title>Genome sequences and population genomics provide insights into the demographic history, inbreeding, and mutation load of two 'living fossil' tree species of Dipteronia.</title>
        <authorList>
            <person name="Feng Y."/>
            <person name="Comes H.P."/>
            <person name="Chen J."/>
            <person name="Zhu S."/>
            <person name="Lu R."/>
            <person name="Zhang X."/>
            <person name="Li P."/>
            <person name="Qiu J."/>
            <person name="Olsen K.M."/>
            <person name="Qiu Y."/>
        </authorList>
    </citation>
    <scope>NUCLEOTIDE SEQUENCE</scope>
    <source>
        <strain evidence="2">KIB01</strain>
    </source>
</reference>
<accession>A0AAD9WSD7</accession>
<keyword evidence="3" id="KW-1185">Reference proteome</keyword>
<protein>
    <recommendedName>
        <fullName evidence="1">Reverse transcriptase zinc-binding domain-containing protein</fullName>
    </recommendedName>
</protein>
<dbReference type="EMBL" id="JANJYI010000008">
    <property type="protein sequence ID" value="KAK2640695.1"/>
    <property type="molecule type" value="Genomic_DNA"/>
</dbReference>
<dbReference type="InterPro" id="IPR026960">
    <property type="entry name" value="RVT-Znf"/>
</dbReference>
<sequence>MKEDADLILSLPCSSSNVADSFMWHSDKLGTFSVKSAYHLGCNLASNSSSSGLNLLNSWWKFLWRLKVPFKVKLLVWRACHNWIASNVNLAMCGMKVNCFCPLCSTKLESISHALWFCPTLKKVRTMCSFFRNFKVTEGMRFMEFMIICMNQLFPAGMEFLCMIMWRIWYRRNGLVHASNSIHAVDIVPWADSYLEDFKRENFPLVIDYGAHRLRGIS</sequence>
<dbReference type="Proteomes" id="UP001280121">
    <property type="component" value="Unassembled WGS sequence"/>
</dbReference>
<dbReference type="AlphaFoldDB" id="A0AAD9WSD7"/>